<gene>
    <name evidence="1" type="ORF">DPMN_106496</name>
</gene>
<accession>A0A9D4K536</accession>
<keyword evidence="2" id="KW-1185">Reference proteome</keyword>
<proteinExistence type="predicted"/>
<protein>
    <submittedName>
        <fullName evidence="1">Uncharacterized protein</fullName>
    </submittedName>
</protein>
<reference evidence="1" key="2">
    <citation type="submission" date="2020-11" db="EMBL/GenBank/DDBJ databases">
        <authorList>
            <person name="McCartney M.A."/>
            <person name="Auch B."/>
            <person name="Kono T."/>
            <person name="Mallez S."/>
            <person name="Becker A."/>
            <person name="Gohl D.M."/>
            <person name="Silverstein K.A.T."/>
            <person name="Koren S."/>
            <person name="Bechman K.B."/>
            <person name="Herman A."/>
            <person name="Abrahante J.E."/>
            <person name="Garbe J."/>
        </authorList>
    </citation>
    <scope>NUCLEOTIDE SEQUENCE</scope>
    <source>
        <strain evidence="1">Duluth1</strain>
        <tissue evidence="1">Whole animal</tissue>
    </source>
</reference>
<name>A0A9D4K536_DREPO</name>
<organism evidence="1 2">
    <name type="scientific">Dreissena polymorpha</name>
    <name type="common">Zebra mussel</name>
    <name type="synonym">Mytilus polymorpha</name>
    <dbReference type="NCBI Taxonomy" id="45954"/>
    <lineage>
        <taxon>Eukaryota</taxon>
        <taxon>Metazoa</taxon>
        <taxon>Spiralia</taxon>
        <taxon>Lophotrochozoa</taxon>
        <taxon>Mollusca</taxon>
        <taxon>Bivalvia</taxon>
        <taxon>Autobranchia</taxon>
        <taxon>Heteroconchia</taxon>
        <taxon>Euheterodonta</taxon>
        <taxon>Imparidentia</taxon>
        <taxon>Neoheterodontei</taxon>
        <taxon>Myida</taxon>
        <taxon>Dreissenoidea</taxon>
        <taxon>Dreissenidae</taxon>
        <taxon>Dreissena</taxon>
    </lineage>
</organism>
<evidence type="ECO:0000313" key="2">
    <source>
        <dbReference type="Proteomes" id="UP000828390"/>
    </source>
</evidence>
<dbReference type="Proteomes" id="UP000828390">
    <property type="component" value="Unassembled WGS sequence"/>
</dbReference>
<comment type="caution">
    <text evidence="1">The sequence shown here is derived from an EMBL/GenBank/DDBJ whole genome shotgun (WGS) entry which is preliminary data.</text>
</comment>
<evidence type="ECO:0000313" key="1">
    <source>
        <dbReference type="EMBL" id="KAH3833193.1"/>
    </source>
</evidence>
<dbReference type="EMBL" id="JAIWYP010000004">
    <property type="protein sequence ID" value="KAH3833193.1"/>
    <property type="molecule type" value="Genomic_DNA"/>
</dbReference>
<sequence length="83" mass="9340">MKTRAVFIHHTLQRRCFSKDRRASFTTTITCGRAGVTTTTTCCKASVTTTTTETKEKVRLVWRLGSTNYGSCRALPQGEIYFV</sequence>
<dbReference type="AlphaFoldDB" id="A0A9D4K536"/>
<reference evidence="1" key="1">
    <citation type="journal article" date="2019" name="bioRxiv">
        <title>The Genome of the Zebra Mussel, Dreissena polymorpha: A Resource for Invasive Species Research.</title>
        <authorList>
            <person name="McCartney M.A."/>
            <person name="Auch B."/>
            <person name="Kono T."/>
            <person name="Mallez S."/>
            <person name="Zhang Y."/>
            <person name="Obille A."/>
            <person name="Becker A."/>
            <person name="Abrahante J.E."/>
            <person name="Garbe J."/>
            <person name="Badalamenti J.P."/>
            <person name="Herman A."/>
            <person name="Mangelson H."/>
            <person name="Liachko I."/>
            <person name="Sullivan S."/>
            <person name="Sone E.D."/>
            <person name="Koren S."/>
            <person name="Silverstein K.A.T."/>
            <person name="Beckman K.B."/>
            <person name="Gohl D.M."/>
        </authorList>
    </citation>
    <scope>NUCLEOTIDE SEQUENCE</scope>
    <source>
        <strain evidence="1">Duluth1</strain>
        <tissue evidence="1">Whole animal</tissue>
    </source>
</reference>